<reference evidence="3" key="1">
    <citation type="journal article" date="2019" name="Int. J. Syst. Evol. Microbiol.">
        <title>The Global Catalogue of Microorganisms (GCM) 10K type strain sequencing project: providing services to taxonomists for standard genome sequencing and annotation.</title>
        <authorList>
            <consortium name="The Broad Institute Genomics Platform"/>
            <consortium name="The Broad Institute Genome Sequencing Center for Infectious Disease"/>
            <person name="Wu L."/>
            <person name="Ma J."/>
        </authorList>
    </citation>
    <scope>NUCLEOTIDE SEQUENCE [LARGE SCALE GENOMIC DNA]</scope>
    <source>
        <strain evidence="3">CCUG 48316</strain>
    </source>
</reference>
<keyword evidence="1" id="KW-0812">Transmembrane</keyword>
<protein>
    <submittedName>
        <fullName evidence="2">Uncharacterized protein</fullName>
    </submittedName>
</protein>
<dbReference type="EMBL" id="JBHSWN010000001">
    <property type="protein sequence ID" value="MFC6791663.1"/>
    <property type="molecule type" value="Genomic_DNA"/>
</dbReference>
<evidence type="ECO:0000313" key="3">
    <source>
        <dbReference type="Proteomes" id="UP001596292"/>
    </source>
</evidence>
<name>A0ABW2BMJ0_9HYPH</name>
<dbReference type="Proteomes" id="UP001596292">
    <property type="component" value="Unassembled WGS sequence"/>
</dbReference>
<keyword evidence="1" id="KW-0472">Membrane</keyword>
<gene>
    <name evidence="2" type="ORF">ACFQE0_19875</name>
</gene>
<accession>A0ABW2BMJ0</accession>
<sequence>MSKPKLPEKVPAAYCVAWVRVCAFWLSIWRRPITVIDCGVSTSGVLVLVAVAERVAT</sequence>
<evidence type="ECO:0000256" key="1">
    <source>
        <dbReference type="SAM" id="Phobius"/>
    </source>
</evidence>
<proteinExistence type="predicted"/>
<evidence type="ECO:0000313" key="2">
    <source>
        <dbReference type="EMBL" id="MFC6791663.1"/>
    </source>
</evidence>
<keyword evidence="1" id="KW-1133">Transmembrane helix</keyword>
<keyword evidence="3" id="KW-1185">Reference proteome</keyword>
<dbReference type="RefSeq" id="WP_378972759.1">
    <property type="nucleotide sequence ID" value="NZ_JBHSWN010000001.1"/>
</dbReference>
<feature type="transmembrane region" description="Helical" evidence="1">
    <location>
        <begin position="12"/>
        <end position="28"/>
    </location>
</feature>
<organism evidence="2 3">
    <name type="scientific">Methylobacterium komagatae</name>
    <dbReference type="NCBI Taxonomy" id="374425"/>
    <lineage>
        <taxon>Bacteria</taxon>
        <taxon>Pseudomonadati</taxon>
        <taxon>Pseudomonadota</taxon>
        <taxon>Alphaproteobacteria</taxon>
        <taxon>Hyphomicrobiales</taxon>
        <taxon>Methylobacteriaceae</taxon>
        <taxon>Methylobacterium</taxon>
    </lineage>
</organism>
<comment type="caution">
    <text evidence="2">The sequence shown here is derived from an EMBL/GenBank/DDBJ whole genome shotgun (WGS) entry which is preliminary data.</text>
</comment>